<protein>
    <submittedName>
        <fullName evidence="2">LysM domain-containing membrane protein</fullName>
    </submittedName>
</protein>
<dbReference type="Proteomes" id="UP000235589">
    <property type="component" value="Chromosome"/>
</dbReference>
<dbReference type="CDD" id="cd00118">
    <property type="entry name" value="LysM"/>
    <property type="match status" value="1"/>
</dbReference>
<dbReference type="InterPro" id="IPR036779">
    <property type="entry name" value="LysM_dom_sf"/>
</dbReference>
<dbReference type="Pfam" id="PF12673">
    <property type="entry name" value="SipL"/>
    <property type="match status" value="3"/>
</dbReference>
<evidence type="ECO:0000313" key="2">
    <source>
        <dbReference type="EMBL" id="AUO19446.1"/>
    </source>
</evidence>
<dbReference type="PANTHER" id="PTHR33734:SF22">
    <property type="entry name" value="MEMBRANE-BOUND LYTIC MUREIN TRANSGLYCOSYLASE D"/>
    <property type="match status" value="1"/>
</dbReference>
<dbReference type="SUPFAM" id="SSF54106">
    <property type="entry name" value="LysM domain"/>
    <property type="match status" value="1"/>
</dbReference>
<organism evidence="2 3">
    <name type="scientific">Monoglobus pectinilyticus</name>
    <dbReference type="NCBI Taxonomy" id="1981510"/>
    <lineage>
        <taxon>Bacteria</taxon>
        <taxon>Bacillati</taxon>
        <taxon>Bacillota</taxon>
        <taxon>Clostridia</taxon>
        <taxon>Monoglobales</taxon>
        <taxon>Monoglobaceae</taxon>
        <taxon>Monoglobus</taxon>
    </lineage>
</organism>
<dbReference type="GO" id="GO:0008932">
    <property type="term" value="F:lytic endotransglycosylase activity"/>
    <property type="evidence" value="ECO:0007669"/>
    <property type="project" value="TreeGrafter"/>
</dbReference>
<dbReference type="Gene3D" id="3.10.350.10">
    <property type="entry name" value="LysM domain"/>
    <property type="match status" value="1"/>
</dbReference>
<dbReference type="EMBL" id="CP020991">
    <property type="protein sequence ID" value="AUO19446.1"/>
    <property type="molecule type" value="Genomic_DNA"/>
</dbReference>
<accession>A0A2K9P2I8</accession>
<dbReference type="Pfam" id="PF01476">
    <property type="entry name" value="LysM"/>
    <property type="match status" value="1"/>
</dbReference>
<dbReference type="OrthoDB" id="9779340at2"/>
<dbReference type="InterPro" id="IPR018392">
    <property type="entry name" value="LysM"/>
</dbReference>
<dbReference type="PROSITE" id="PS51782">
    <property type="entry name" value="LYSM"/>
    <property type="match status" value="1"/>
</dbReference>
<reference evidence="2 3" key="1">
    <citation type="submission" date="2017-04" db="EMBL/GenBank/DDBJ databases">
        <title>Monoglobus pectinilyticus 14 draft genome.</title>
        <authorList>
            <person name="Kim C."/>
            <person name="Rosendale D.I."/>
            <person name="Kelly W.J."/>
            <person name="Tannock G.W."/>
            <person name="Patchett M.L."/>
            <person name="Jordens J.Z."/>
        </authorList>
    </citation>
    <scope>NUCLEOTIDE SEQUENCE [LARGE SCALE GENOMIC DNA]</scope>
    <source>
        <strain evidence="2 3">14</strain>
    </source>
</reference>
<gene>
    <name evidence="2" type="ORF">B9O19_01285</name>
</gene>
<dbReference type="AlphaFoldDB" id="A0A2K9P2I8"/>
<name>A0A2K9P2I8_9FIRM</name>
<dbReference type="KEGG" id="mpec:B9O19_01285"/>
<dbReference type="RefSeq" id="WP_102365654.1">
    <property type="nucleotide sequence ID" value="NZ_CP020991.1"/>
</dbReference>
<dbReference type="InterPro" id="IPR024300">
    <property type="entry name" value="SipL_SPOCS_dom"/>
</dbReference>
<dbReference type="GeneID" id="98062687"/>
<evidence type="ECO:0000259" key="1">
    <source>
        <dbReference type="PROSITE" id="PS51782"/>
    </source>
</evidence>
<proteinExistence type="predicted"/>
<sequence length="564" mass="62457">MSEVNLKTERFDICRTVAMKFGRTVVDDTLIVPDIKPDIKKILDVSARSYITDITPGQDKIHIEGTAKATVLYLPDGDVIGNTKALVMSREFSYTIDAKGTTADDQVTAESEIGSVDSTLINSRKVNIRLGINIGAKICRCEPLELPTGTDEIVIECEPKPPAMDLIPFTPRQSDNESAPTNTCSKIELKKVPIRLADKQFISDGSMILREQHEISSKLPQIGEILNATATVEPEEMVTSSGNTRLKGIVKVNVLYEDAADTSSDSNKKSLLRNAEFTIPYNEQFDTPNSMDDMECDAEYTVREIYTEIRDNLDGEPRMIGAEVVVGVSISGYMISEPQAVTDAYSTDGSTLTLEFSETAPEQLIDTKTAQISHKFTAKRKATDAEILGVCGVTIEKTSVDDLKIKDNTVYIKGTINAKVLCSSNDENQPLYAIDCKTEFEHSFDCDQELGNKVACDAKIFINHLGYTISGSDSVDLRMIIGISIKLVKNDRIKTVTAIDREESEDTEQRGMQCYIIYFVQSGDTLWNIAKRYHTTVDELVKNNNIADRDKINVGQKIKIMSLT</sequence>
<dbReference type="PANTHER" id="PTHR33734">
    <property type="entry name" value="LYSM DOMAIN-CONTAINING GPI-ANCHORED PROTEIN 2"/>
    <property type="match status" value="1"/>
</dbReference>
<evidence type="ECO:0000313" key="3">
    <source>
        <dbReference type="Proteomes" id="UP000235589"/>
    </source>
</evidence>
<keyword evidence="3" id="KW-1185">Reference proteome</keyword>
<dbReference type="SMART" id="SM00257">
    <property type="entry name" value="LysM"/>
    <property type="match status" value="1"/>
</dbReference>
<feature type="domain" description="LysM" evidence="1">
    <location>
        <begin position="516"/>
        <end position="560"/>
    </location>
</feature>